<protein>
    <submittedName>
        <fullName evidence="3">Toll/interleukin-1 receptor domain-containing protein</fullName>
    </submittedName>
</protein>
<proteinExistence type="predicted"/>
<dbReference type="SUPFAM" id="SSF52200">
    <property type="entry name" value="Toll/Interleukin receptor TIR domain"/>
    <property type="match status" value="1"/>
</dbReference>
<reference evidence="3 4" key="1">
    <citation type="submission" date="2024-03" db="EMBL/GenBank/DDBJ databases">
        <title>Novel species of the genus Variovorax.</title>
        <authorList>
            <person name="Liu Q."/>
            <person name="Xin Y.-H."/>
        </authorList>
    </citation>
    <scope>NUCLEOTIDE SEQUENCE [LARGE SCALE GENOMIC DNA]</scope>
    <source>
        <strain evidence="3 4">KACC 18900</strain>
    </source>
</reference>
<organism evidence="3 4">
    <name type="scientific">Variovorax rhizosphaerae</name>
    <dbReference type="NCBI Taxonomy" id="1836200"/>
    <lineage>
        <taxon>Bacteria</taxon>
        <taxon>Pseudomonadati</taxon>
        <taxon>Pseudomonadota</taxon>
        <taxon>Betaproteobacteria</taxon>
        <taxon>Burkholderiales</taxon>
        <taxon>Comamonadaceae</taxon>
        <taxon>Variovorax</taxon>
    </lineage>
</organism>
<gene>
    <name evidence="3" type="ORF">WKW82_11620</name>
</gene>
<sequence length="299" mass="31956">MNTQKTEPDPRRVRRDRIFISYRRADSAGHAGRLNDDLTRMLGDRVFMDVADIAPGVDFERALHSELSSCGAVLAVIGPRWREALDAPREGQDYVRLELAQALAQADVRVVPVLMQGASLPAAGQLPADLQPLVNRQATVIRDDRWKDDVANLARELRVALKISRPVRSIAAGGVVVAALAASVAWLALKSPPAPAAFDRGRAHEITLAATTKAASACKPARGLAGECPLVFSFVPDGSVRNVYFASGSCALKAPPFGECALQRLAGVRIPPFDNVAEAEVGLNVVVNQDGSVKVVVDE</sequence>
<name>A0ABU8WIH2_9BURK</name>
<feature type="domain" description="TIR" evidence="2">
    <location>
        <begin position="14"/>
        <end position="161"/>
    </location>
</feature>
<dbReference type="Pfam" id="PF13676">
    <property type="entry name" value="TIR_2"/>
    <property type="match status" value="1"/>
</dbReference>
<feature type="transmembrane region" description="Helical" evidence="1">
    <location>
        <begin position="170"/>
        <end position="189"/>
    </location>
</feature>
<dbReference type="EMBL" id="JBBKZT010000005">
    <property type="protein sequence ID" value="MEJ8847303.1"/>
    <property type="molecule type" value="Genomic_DNA"/>
</dbReference>
<evidence type="ECO:0000259" key="2">
    <source>
        <dbReference type="PROSITE" id="PS50104"/>
    </source>
</evidence>
<keyword evidence="1" id="KW-0812">Transmembrane</keyword>
<evidence type="ECO:0000313" key="3">
    <source>
        <dbReference type="EMBL" id="MEJ8847303.1"/>
    </source>
</evidence>
<accession>A0ABU8WIH2</accession>
<evidence type="ECO:0000313" key="4">
    <source>
        <dbReference type="Proteomes" id="UP001385892"/>
    </source>
</evidence>
<dbReference type="Gene3D" id="3.40.50.10140">
    <property type="entry name" value="Toll/interleukin-1 receptor homology (TIR) domain"/>
    <property type="match status" value="1"/>
</dbReference>
<dbReference type="InterPro" id="IPR035897">
    <property type="entry name" value="Toll_tir_struct_dom_sf"/>
</dbReference>
<evidence type="ECO:0000256" key="1">
    <source>
        <dbReference type="SAM" id="Phobius"/>
    </source>
</evidence>
<keyword evidence="4" id="KW-1185">Reference proteome</keyword>
<keyword evidence="3" id="KW-0675">Receptor</keyword>
<keyword evidence="1" id="KW-0472">Membrane</keyword>
<dbReference type="PROSITE" id="PS50104">
    <property type="entry name" value="TIR"/>
    <property type="match status" value="1"/>
</dbReference>
<keyword evidence="1" id="KW-1133">Transmembrane helix</keyword>
<dbReference type="RefSeq" id="WP_340342455.1">
    <property type="nucleotide sequence ID" value="NZ_JBBKZT010000005.1"/>
</dbReference>
<dbReference type="Proteomes" id="UP001385892">
    <property type="component" value="Unassembled WGS sequence"/>
</dbReference>
<dbReference type="InterPro" id="IPR000157">
    <property type="entry name" value="TIR_dom"/>
</dbReference>
<comment type="caution">
    <text evidence="3">The sequence shown here is derived from an EMBL/GenBank/DDBJ whole genome shotgun (WGS) entry which is preliminary data.</text>
</comment>